<gene>
    <name evidence="12 14" type="primary">tmk</name>
    <name evidence="14" type="ORF">NSJP_4093</name>
</gene>
<evidence type="ECO:0000256" key="10">
    <source>
        <dbReference type="ARBA" id="ARBA00048743"/>
    </source>
</evidence>
<comment type="similarity">
    <text evidence="1 12">Belongs to the thymidylate kinase family.</text>
</comment>
<dbReference type="EC" id="2.7.4.9" evidence="2 12"/>
<evidence type="ECO:0000259" key="13">
    <source>
        <dbReference type="Pfam" id="PF02223"/>
    </source>
</evidence>
<dbReference type="AlphaFoldDB" id="A0A1W1IB92"/>
<protein>
    <recommendedName>
        <fullName evidence="3 12">Thymidylate kinase</fullName>
        <ecNumber evidence="2 12">2.7.4.9</ecNumber>
    </recommendedName>
    <alternativeName>
        <fullName evidence="9 12">dTMP kinase</fullName>
    </alternativeName>
</protein>
<dbReference type="CDD" id="cd01672">
    <property type="entry name" value="TMPK"/>
    <property type="match status" value="1"/>
</dbReference>
<dbReference type="OrthoDB" id="9774907at2"/>
<evidence type="ECO:0000256" key="5">
    <source>
        <dbReference type="ARBA" id="ARBA00022727"/>
    </source>
</evidence>
<keyword evidence="8 12" id="KW-0067">ATP-binding</keyword>
<sequence length="227" mass="25258">MKARTWIHRGLFITLEGPEGSGKTTQIRYLATALRKAGCRVVTTREPGGTPIAEAIRTVLLLSKRKEPISVQAEALLILAARSQHVTQVIKPALKRGAVVLCDRFSDSTMAYQGFGRGLDREWLAQANAVAADGLQPDLTILLDLPVAIGLARRRAARGQQNRLDRETTRFHRRVRRGFLALAEQARGRITVIHADRCVEDIRAEIEPLALRWAARYVGYRRGVHAV</sequence>
<evidence type="ECO:0000256" key="1">
    <source>
        <dbReference type="ARBA" id="ARBA00009776"/>
    </source>
</evidence>
<keyword evidence="6 12" id="KW-0547">Nucleotide-binding</keyword>
<dbReference type="KEGG" id="nja:NSJP_4093"/>
<evidence type="ECO:0000313" key="15">
    <source>
        <dbReference type="Proteomes" id="UP000192042"/>
    </source>
</evidence>
<comment type="function">
    <text evidence="11 12">Phosphorylation of dTMP to form dTDP in both de novo and salvage pathways of dTTP synthesis.</text>
</comment>
<comment type="catalytic activity">
    <reaction evidence="10 12">
        <text>dTMP + ATP = dTDP + ADP</text>
        <dbReference type="Rhea" id="RHEA:13517"/>
        <dbReference type="ChEBI" id="CHEBI:30616"/>
        <dbReference type="ChEBI" id="CHEBI:58369"/>
        <dbReference type="ChEBI" id="CHEBI:63528"/>
        <dbReference type="ChEBI" id="CHEBI:456216"/>
        <dbReference type="EC" id="2.7.4.9"/>
    </reaction>
</comment>
<dbReference type="STRING" id="1325564.NSJP_4093"/>
<dbReference type="GO" id="GO:0004798">
    <property type="term" value="F:dTMP kinase activity"/>
    <property type="evidence" value="ECO:0007669"/>
    <property type="project" value="UniProtKB-UniRule"/>
</dbReference>
<dbReference type="GO" id="GO:0006227">
    <property type="term" value="P:dUDP biosynthetic process"/>
    <property type="evidence" value="ECO:0007669"/>
    <property type="project" value="TreeGrafter"/>
</dbReference>
<dbReference type="PANTHER" id="PTHR10344:SF4">
    <property type="entry name" value="UMP-CMP KINASE 2, MITOCHONDRIAL"/>
    <property type="match status" value="1"/>
</dbReference>
<evidence type="ECO:0000256" key="11">
    <source>
        <dbReference type="ARBA" id="ARBA00057735"/>
    </source>
</evidence>
<evidence type="ECO:0000256" key="7">
    <source>
        <dbReference type="ARBA" id="ARBA00022777"/>
    </source>
</evidence>
<name>A0A1W1IB92_9BACT</name>
<dbReference type="PROSITE" id="PS01331">
    <property type="entry name" value="THYMIDYLATE_KINASE"/>
    <property type="match status" value="1"/>
</dbReference>
<dbReference type="RefSeq" id="WP_080888384.1">
    <property type="nucleotide sequence ID" value="NZ_LT828648.1"/>
</dbReference>
<evidence type="ECO:0000256" key="9">
    <source>
        <dbReference type="ARBA" id="ARBA00029962"/>
    </source>
</evidence>
<keyword evidence="4 12" id="KW-0808">Transferase</keyword>
<dbReference type="Proteomes" id="UP000192042">
    <property type="component" value="Chromosome I"/>
</dbReference>
<evidence type="ECO:0000256" key="8">
    <source>
        <dbReference type="ARBA" id="ARBA00022840"/>
    </source>
</evidence>
<dbReference type="NCBIfam" id="TIGR00041">
    <property type="entry name" value="DTMP_kinase"/>
    <property type="match status" value="1"/>
</dbReference>
<dbReference type="GO" id="GO:0005829">
    <property type="term" value="C:cytosol"/>
    <property type="evidence" value="ECO:0007669"/>
    <property type="project" value="TreeGrafter"/>
</dbReference>
<dbReference type="InterPro" id="IPR027417">
    <property type="entry name" value="P-loop_NTPase"/>
</dbReference>
<dbReference type="HAMAP" id="MF_00165">
    <property type="entry name" value="Thymidylate_kinase"/>
    <property type="match status" value="1"/>
</dbReference>
<dbReference type="InterPro" id="IPR039430">
    <property type="entry name" value="Thymidylate_kin-like_dom"/>
</dbReference>
<keyword evidence="5 12" id="KW-0545">Nucleotide biosynthesis</keyword>
<dbReference type="InterPro" id="IPR018094">
    <property type="entry name" value="Thymidylate_kinase"/>
</dbReference>
<dbReference type="GO" id="GO:0006233">
    <property type="term" value="P:dTDP biosynthetic process"/>
    <property type="evidence" value="ECO:0007669"/>
    <property type="project" value="InterPro"/>
</dbReference>
<dbReference type="Gene3D" id="3.40.50.300">
    <property type="entry name" value="P-loop containing nucleotide triphosphate hydrolases"/>
    <property type="match status" value="1"/>
</dbReference>
<keyword evidence="7 12" id="KW-0418">Kinase</keyword>
<evidence type="ECO:0000256" key="3">
    <source>
        <dbReference type="ARBA" id="ARBA00017144"/>
    </source>
</evidence>
<evidence type="ECO:0000313" key="14">
    <source>
        <dbReference type="EMBL" id="SLM50260.1"/>
    </source>
</evidence>
<keyword evidence="15" id="KW-1185">Reference proteome</keyword>
<feature type="domain" description="Thymidylate kinase-like" evidence="13">
    <location>
        <begin position="15"/>
        <end position="206"/>
    </location>
</feature>
<evidence type="ECO:0000256" key="6">
    <source>
        <dbReference type="ARBA" id="ARBA00022741"/>
    </source>
</evidence>
<evidence type="ECO:0000256" key="2">
    <source>
        <dbReference type="ARBA" id="ARBA00012980"/>
    </source>
</evidence>
<accession>A0A1W1IB92</accession>
<organism evidence="14 15">
    <name type="scientific">Nitrospira japonica</name>
    <dbReference type="NCBI Taxonomy" id="1325564"/>
    <lineage>
        <taxon>Bacteria</taxon>
        <taxon>Pseudomonadati</taxon>
        <taxon>Nitrospirota</taxon>
        <taxon>Nitrospiria</taxon>
        <taxon>Nitrospirales</taxon>
        <taxon>Nitrospiraceae</taxon>
        <taxon>Nitrospira</taxon>
    </lineage>
</organism>
<dbReference type="FunFam" id="3.40.50.300:FF:000225">
    <property type="entry name" value="Thymidylate kinase"/>
    <property type="match status" value="1"/>
</dbReference>
<dbReference type="SUPFAM" id="SSF52540">
    <property type="entry name" value="P-loop containing nucleoside triphosphate hydrolases"/>
    <property type="match status" value="1"/>
</dbReference>
<dbReference type="Pfam" id="PF02223">
    <property type="entry name" value="Thymidylate_kin"/>
    <property type="match status" value="1"/>
</dbReference>
<feature type="binding site" evidence="12">
    <location>
        <begin position="17"/>
        <end position="24"/>
    </location>
    <ligand>
        <name>ATP</name>
        <dbReference type="ChEBI" id="CHEBI:30616"/>
    </ligand>
</feature>
<evidence type="ECO:0000256" key="4">
    <source>
        <dbReference type="ARBA" id="ARBA00022679"/>
    </source>
</evidence>
<dbReference type="GO" id="GO:0006235">
    <property type="term" value="P:dTTP biosynthetic process"/>
    <property type="evidence" value="ECO:0007669"/>
    <property type="project" value="UniProtKB-UniRule"/>
</dbReference>
<proteinExistence type="inferred from homology"/>
<reference evidence="14 15" key="1">
    <citation type="submission" date="2017-03" db="EMBL/GenBank/DDBJ databases">
        <authorList>
            <person name="Afonso C.L."/>
            <person name="Miller P.J."/>
            <person name="Scott M.A."/>
            <person name="Spackman E."/>
            <person name="Goraichik I."/>
            <person name="Dimitrov K.M."/>
            <person name="Suarez D.L."/>
            <person name="Swayne D.E."/>
        </authorList>
    </citation>
    <scope>NUCLEOTIDE SEQUENCE [LARGE SCALE GENOMIC DNA]</scope>
    <source>
        <strain evidence="14">Genome sequencing of Nitrospira japonica strain NJ11</strain>
    </source>
</reference>
<dbReference type="PANTHER" id="PTHR10344">
    <property type="entry name" value="THYMIDYLATE KINASE"/>
    <property type="match status" value="1"/>
</dbReference>
<evidence type="ECO:0000256" key="12">
    <source>
        <dbReference type="HAMAP-Rule" id="MF_00165"/>
    </source>
</evidence>
<dbReference type="GO" id="GO:0005524">
    <property type="term" value="F:ATP binding"/>
    <property type="evidence" value="ECO:0007669"/>
    <property type="project" value="UniProtKB-UniRule"/>
</dbReference>
<dbReference type="InterPro" id="IPR018095">
    <property type="entry name" value="Thymidylate_kin_CS"/>
</dbReference>
<dbReference type="EMBL" id="LT828648">
    <property type="protein sequence ID" value="SLM50260.1"/>
    <property type="molecule type" value="Genomic_DNA"/>
</dbReference>